<comment type="caution">
    <text evidence="4">The sequence shown here is derived from an EMBL/GenBank/DDBJ whole genome shotgun (WGS) entry which is preliminary data.</text>
</comment>
<keyword evidence="1" id="KW-0802">TPR repeat</keyword>
<organism evidence="4 5">
    <name type="scientific">Pedobacter albus</name>
    <dbReference type="NCBI Taxonomy" id="3113905"/>
    <lineage>
        <taxon>Bacteria</taxon>
        <taxon>Pseudomonadati</taxon>
        <taxon>Bacteroidota</taxon>
        <taxon>Sphingobacteriia</taxon>
        <taxon>Sphingobacteriales</taxon>
        <taxon>Sphingobacteriaceae</taxon>
        <taxon>Pedobacter</taxon>
    </lineage>
</organism>
<feature type="repeat" description="TPR" evidence="1">
    <location>
        <begin position="198"/>
        <end position="231"/>
    </location>
</feature>
<dbReference type="SUPFAM" id="SSF46894">
    <property type="entry name" value="C-terminal effector domain of the bipartite response regulators"/>
    <property type="match status" value="1"/>
</dbReference>
<evidence type="ECO:0000313" key="4">
    <source>
        <dbReference type="EMBL" id="MEE1946996.1"/>
    </source>
</evidence>
<keyword evidence="5" id="KW-1185">Reference proteome</keyword>
<dbReference type="Proteomes" id="UP001336835">
    <property type="component" value="Unassembled WGS sequence"/>
</dbReference>
<keyword evidence="3" id="KW-1133">Transmembrane helix</keyword>
<dbReference type="SMART" id="SM00028">
    <property type="entry name" value="TPR"/>
    <property type="match status" value="6"/>
</dbReference>
<protein>
    <submittedName>
        <fullName evidence="4">Tetratricopeptide repeat protein</fullName>
    </submittedName>
</protein>
<dbReference type="InterPro" id="IPR019734">
    <property type="entry name" value="TPR_rpt"/>
</dbReference>
<feature type="coiled-coil region" evidence="2">
    <location>
        <begin position="384"/>
        <end position="416"/>
    </location>
</feature>
<feature type="transmembrane region" description="Helical" evidence="3">
    <location>
        <begin position="348"/>
        <end position="369"/>
    </location>
</feature>
<evidence type="ECO:0000256" key="1">
    <source>
        <dbReference type="PROSITE-ProRule" id="PRU00339"/>
    </source>
</evidence>
<evidence type="ECO:0000313" key="5">
    <source>
        <dbReference type="Proteomes" id="UP001336835"/>
    </source>
</evidence>
<dbReference type="InterPro" id="IPR011990">
    <property type="entry name" value="TPR-like_helical_dom_sf"/>
</dbReference>
<dbReference type="RefSeq" id="WP_330109283.1">
    <property type="nucleotide sequence ID" value="NZ_JAZDQT010000003.1"/>
</dbReference>
<dbReference type="SUPFAM" id="SSF48452">
    <property type="entry name" value="TPR-like"/>
    <property type="match status" value="2"/>
</dbReference>
<keyword evidence="3" id="KW-0472">Membrane</keyword>
<dbReference type="InterPro" id="IPR016032">
    <property type="entry name" value="Sig_transdc_resp-reg_C-effctor"/>
</dbReference>
<dbReference type="Gene3D" id="1.25.40.10">
    <property type="entry name" value="Tetratricopeptide repeat domain"/>
    <property type="match status" value="2"/>
</dbReference>
<dbReference type="Pfam" id="PF13424">
    <property type="entry name" value="TPR_12"/>
    <property type="match status" value="1"/>
</dbReference>
<dbReference type="PANTHER" id="PTHR10098">
    <property type="entry name" value="RAPSYN-RELATED"/>
    <property type="match status" value="1"/>
</dbReference>
<evidence type="ECO:0000256" key="3">
    <source>
        <dbReference type="SAM" id="Phobius"/>
    </source>
</evidence>
<keyword evidence="2" id="KW-0175">Coiled coil</keyword>
<name>A0ABU7IC15_9SPHI</name>
<accession>A0ABU7IC15</accession>
<dbReference type="EMBL" id="JAZDQT010000003">
    <property type="protein sequence ID" value="MEE1946996.1"/>
    <property type="molecule type" value="Genomic_DNA"/>
</dbReference>
<dbReference type="PROSITE" id="PS50005">
    <property type="entry name" value="TPR"/>
    <property type="match status" value="1"/>
</dbReference>
<proteinExistence type="predicted"/>
<gene>
    <name evidence="4" type="ORF">VRU48_17865</name>
</gene>
<keyword evidence="3" id="KW-0812">Transmembrane</keyword>
<sequence length="552" mass="63616">MKLVYLMIVNLLFVRMAKVPLLFWLVIALLGAPQLSWAQSADLTIIPSLSQKHPDTALIILKKLHAKALAENNELTEALCLQQMGKVCYNQGHYAQALEFYLHADKIFVGHNQRDLLAANLGEMGVLYYYNKQLDKSRAQYNKALALYQQTGNLKGQAQILGNIGHLYEKRQQYDSAFYYQHLALEKYKQTNYKQGIAKIYENLGSIYEDLAKYDSAHASFAHSLELYKLDHNEVGSIEVLNNLGDILRKTGQYAASIVRSKQAYDLALQNDNIYQLASCSKDLGKAYELMNRMDSAYYYAELSRKYSLEVYSKEAVNQTSFLQVLYDINKKSDEIARLNNSRKVNRIISVAVVIVVILLIILGIVIFSRQRLKLKDQKVLARQREVEHELVQLELKTQQLEDENLKQELDIKSKELSTHTLNLIKNNKFLEELRNKLQLMVKDDKRDQKKQMQQLINQINDSFNHEQYWKEFTAAFEKVHQSFFDKLKAYSNELTAADLRLVSLLKINLESTDIAILLGISTDSLRVSRYRLRKKLNIPQGDNLAAFIQAI</sequence>
<evidence type="ECO:0000256" key="2">
    <source>
        <dbReference type="SAM" id="Coils"/>
    </source>
</evidence>
<reference evidence="4 5" key="1">
    <citation type="submission" date="2024-01" db="EMBL/GenBank/DDBJ databases">
        <title>Pedobacter sp. nov., isolated from fresh soil.</title>
        <authorList>
            <person name="Le N.T.T."/>
        </authorList>
    </citation>
    <scope>NUCLEOTIDE SEQUENCE [LARGE SCALE GENOMIC DNA]</scope>
    <source>
        <strain evidence="4 5">KR3-3</strain>
    </source>
</reference>